<keyword evidence="1" id="KW-1133">Transmembrane helix</keyword>
<dbReference type="CDD" id="cd00060">
    <property type="entry name" value="FHA"/>
    <property type="match status" value="1"/>
</dbReference>
<dbReference type="InterPro" id="IPR000253">
    <property type="entry name" value="FHA_dom"/>
</dbReference>
<evidence type="ECO:0000313" key="3">
    <source>
        <dbReference type="EMBL" id="QKQ25904.1"/>
    </source>
</evidence>
<dbReference type="Pfam" id="PF00498">
    <property type="entry name" value="FHA"/>
    <property type="match status" value="1"/>
</dbReference>
<reference evidence="3 4" key="1">
    <citation type="submission" date="2020-05" db="EMBL/GenBank/DDBJ databases">
        <title>Horizontal transmission and recombination maintain forever young bacterial symbiont genomes.</title>
        <authorList>
            <person name="Russell S.L."/>
            <person name="Pepper-Tunick E."/>
            <person name="Svedberg J."/>
            <person name="Byrne A."/>
            <person name="Ruelas Castillo J."/>
            <person name="Vollmers C."/>
            <person name="Beinart R.A."/>
            <person name="Corbett-Detig R."/>
        </authorList>
    </citation>
    <scope>NUCLEOTIDE SEQUENCE [LARGE SCALE GENOMIC DNA]</scope>
    <source>
        <strain evidence="3">Santa_Monica_outfall</strain>
    </source>
</reference>
<organism evidence="3 4">
    <name type="scientific">Candidatus Reidiella endopervernicosa</name>
    <dbReference type="NCBI Taxonomy" id="2738883"/>
    <lineage>
        <taxon>Bacteria</taxon>
        <taxon>Pseudomonadati</taxon>
        <taxon>Pseudomonadota</taxon>
        <taxon>Gammaproteobacteria</taxon>
        <taxon>Candidatus Reidiella</taxon>
    </lineage>
</organism>
<keyword evidence="4" id="KW-1185">Reference proteome</keyword>
<name>A0A6N0HU33_9GAMM</name>
<proteinExistence type="predicted"/>
<gene>
    <name evidence="3" type="ORF">HUE57_06115</name>
</gene>
<dbReference type="InterPro" id="IPR008984">
    <property type="entry name" value="SMAD_FHA_dom_sf"/>
</dbReference>
<dbReference type="SUPFAM" id="SSF49879">
    <property type="entry name" value="SMAD/FHA domain"/>
    <property type="match status" value="1"/>
</dbReference>
<dbReference type="KEGG" id="rev:HUE57_06115"/>
<evidence type="ECO:0000256" key="1">
    <source>
        <dbReference type="SAM" id="Phobius"/>
    </source>
</evidence>
<keyword evidence="1" id="KW-0472">Membrane</keyword>
<feature type="transmembrane region" description="Helical" evidence="1">
    <location>
        <begin position="123"/>
        <end position="142"/>
    </location>
</feature>
<dbReference type="EMBL" id="CP054491">
    <property type="protein sequence ID" value="QKQ25904.1"/>
    <property type="molecule type" value="Genomic_DNA"/>
</dbReference>
<feature type="transmembrane region" description="Helical" evidence="1">
    <location>
        <begin position="187"/>
        <end position="205"/>
    </location>
</feature>
<dbReference type="RefSeq" id="WP_174672899.1">
    <property type="nucleotide sequence ID" value="NZ_CP054491.1"/>
</dbReference>
<dbReference type="AlphaFoldDB" id="A0A6N0HU33"/>
<evidence type="ECO:0000259" key="2">
    <source>
        <dbReference type="Pfam" id="PF00498"/>
    </source>
</evidence>
<dbReference type="Proteomes" id="UP000509658">
    <property type="component" value="Chromosome"/>
</dbReference>
<feature type="transmembrane region" description="Helical" evidence="1">
    <location>
        <begin position="225"/>
        <end position="242"/>
    </location>
</feature>
<evidence type="ECO:0000313" key="4">
    <source>
        <dbReference type="Proteomes" id="UP000509658"/>
    </source>
</evidence>
<keyword evidence="1" id="KW-0812">Transmembrane</keyword>
<dbReference type="Gene3D" id="2.60.200.20">
    <property type="match status" value="1"/>
</dbReference>
<feature type="domain" description="FHA" evidence="2">
    <location>
        <begin position="26"/>
        <end position="91"/>
    </location>
</feature>
<sequence>MEELVVQVGTRHGRVAEVFRSGGERITFGRGYDNSLILTDPYIAPTQVAVEQRDGEWFVDVLDDTNPTRLNSHEISGAGHAIASGDQLSIGRSRLTLFSSSQPVEETRKLLLNRWLHLENAGFAKLLIAFMAYIALTGIYLYLDTATLFNWKAFGLAISALTLIVVLWAGFWALIGRLFRHQAHFKGQLLATLLAFGLSSLIEPLSDYFDYFSSSTLVGTISEHLVSLLYLTLLLKLNLLLATNVKRTTQAAFVGALSIVLLSYLYTSAEQPEFSTQPSYSATIKPPYAKLGRDIEMESHLDALSSMIDTIE</sequence>
<feature type="transmembrane region" description="Helical" evidence="1">
    <location>
        <begin position="154"/>
        <end position="175"/>
    </location>
</feature>
<accession>A0A6N0HU33</accession>
<protein>
    <submittedName>
        <fullName evidence="3">FHA domain-containing protein</fullName>
    </submittedName>
</protein>